<proteinExistence type="predicted"/>
<organism evidence="1">
    <name type="scientific">Arundo donax</name>
    <name type="common">Giant reed</name>
    <name type="synonym">Donax arundinaceus</name>
    <dbReference type="NCBI Taxonomy" id="35708"/>
    <lineage>
        <taxon>Eukaryota</taxon>
        <taxon>Viridiplantae</taxon>
        <taxon>Streptophyta</taxon>
        <taxon>Embryophyta</taxon>
        <taxon>Tracheophyta</taxon>
        <taxon>Spermatophyta</taxon>
        <taxon>Magnoliopsida</taxon>
        <taxon>Liliopsida</taxon>
        <taxon>Poales</taxon>
        <taxon>Poaceae</taxon>
        <taxon>PACMAD clade</taxon>
        <taxon>Arundinoideae</taxon>
        <taxon>Arundineae</taxon>
        <taxon>Arundo</taxon>
    </lineage>
</organism>
<evidence type="ECO:0000313" key="1">
    <source>
        <dbReference type="EMBL" id="JAD28264.1"/>
    </source>
</evidence>
<protein>
    <submittedName>
        <fullName evidence="1">Uncharacterized protein</fullName>
    </submittedName>
</protein>
<accession>A0A0A8YNG4</accession>
<reference evidence="1" key="2">
    <citation type="journal article" date="2015" name="Data Brief">
        <title>Shoot transcriptome of the giant reed, Arundo donax.</title>
        <authorList>
            <person name="Barrero R.A."/>
            <person name="Guerrero F.D."/>
            <person name="Moolhuijzen P."/>
            <person name="Goolsby J.A."/>
            <person name="Tidwell J."/>
            <person name="Bellgard S.E."/>
            <person name="Bellgard M.I."/>
        </authorList>
    </citation>
    <scope>NUCLEOTIDE SEQUENCE</scope>
    <source>
        <tissue evidence="1">Shoot tissue taken approximately 20 cm above the soil surface</tissue>
    </source>
</reference>
<dbReference type="AlphaFoldDB" id="A0A0A8YNG4"/>
<dbReference type="EMBL" id="GBRH01269631">
    <property type="protein sequence ID" value="JAD28264.1"/>
    <property type="molecule type" value="Transcribed_RNA"/>
</dbReference>
<sequence length="36" mass="4291">MNWDRKQQYPCVEGTTFRAYELISTKLSQLTWLLGL</sequence>
<reference evidence="1" key="1">
    <citation type="submission" date="2014-09" db="EMBL/GenBank/DDBJ databases">
        <authorList>
            <person name="Magalhaes I.L.F."/>
            <person name="Oliveira U."/>
            <person name="Santos F.R."/>
            <person name="Vidigal T.H.D.A."/>
            <person name="Brescovit A.D."/>
            <person name="Santos A.J."/>
        </authorList>
    </citation>
    <scope>NUCLEOTIDE SEQUENCE</scope>
    <source>
        <tissue evidence="1">Shoot tissue taken approximately 20 cm above the soil surface</tissue>
    </source>
</reference>
<name>A0A0A8YNG4_ARUDO</name>